<sequence length="158" mass="17250">MEPGRVLSTNFILVGLLSAYAYRTRTFLLYSPLILDSSFDFVLPVEEDGNKIVRQRDSESSSGRGRGSLPRHGLLAIDNSIIRVCFEPSSETTLFTEHVIHGANIAAKDIDTSRPSFRTSSGFFSISMIKAYSQSSQLVLMTNLLGDEVSIGGGGQIK</sequence>
<dbReference type="OrthoDB" id="5960141at2759"/>
<organism evidence="1 2">
    <name type="scientific">Chionoecetes opilio</name>
    <name type="common">Atlantic snow crab</name>
    <name type="synonym">Cancer opilio</name>
    <dbReference type="NCBI Taxonomy" id="41210"/>
    <lineage>
        <taxon>Eukaryota</taxon>
        <taxon>Metazoa</taxon>
        <taxon>Ecdysozoa</taxon>
        <taxon>Arthropoda</taxon>
        <taxon>Crustacea</taxon>
        <taxon>Multicrustacea</taxon>
        <taxon>Malacostraca</taxon>
        <taxon>Eumalacostraca</taxon>
        <taxon>Eucarida</taxon>
        <taxon>Decapoda</taxon>
        <taxon>Pleocyemata</taxon>
        <taxon>Brachyura</taxon>
        <taxon>Eubrachyura</taxon>
        <taxon>Majoidea</taxon>
        <taxon>Majidae</taxon>
        <taxon>Chionoecetes</taxon>
    </lineage>
</organism>
<keyword evidence="2" id="KW-1185">Reference proteome</keyword>
<dbReference type="AlphaFoldDB" id="A0A8J4YCQ8"/>
<reference evidence="1" key="1">
    <citation type="submission" date="2020-07" db="EMBL/GenBank/DDBJ databases">
        <title>The High-quality genome of the commercially important snow crab, Chionoecetes opilio.</title>
        <authorList>
            <person name="Jeong J.-H."/>
            <person name="Ryu S."/>
        </authorList>
    </citation>
    <scope>NUCLEOTIDE SEQUENCE</scope>
    <source>
        <strain evidence="1">MADBK_172401_WGS</strain>
        <tissue evidence="1">Digestive gland</tissue>
    </source>
</reference>
<protein>
    <submittedName>
        <fullName evidence="1">Uncharacterized protein</fullName>
    </submittedName>
</protein>
<evidence type="ECO:0000313" key="2">
    <source>
        <dbReference type="Proteomes" id="UP000770661"/>
    </source>
</evidence>
<proteinExistence type="predicted"/>
<accession>A0A8J4YCQ8</accession>
<gene>
    <name evidence="1" type="ORF">GWK47_046738</name>
</gene>
<dbReference type="EMBL" id="JACEEZ010011384">
    <property type="protein sequence ID" value="KAG0721296.1"/>
    <property type="molecule type" value="Genomic_DNA"/>
</dbReference>
<comment type="caution">
    <text evidence="1">The sequence shown here is derived from an EMBL/GenBank/DDBJ whole genome shotgun (WGS) entry which is preliminary data.</text>
</comment>
<evidence type="ECO:0000313" key="1">
    <source>
        <dbReference type="EMBL" id="KAG0721296.1"/>
    </source>
</evidence>
<dbReference type="Proteomes" id="UP000770661">
    <property type="component" value="Unassembled WGS sequence"/>
</dbReference>
<name>A0A8J4YCQ8_CHIOP</name>